<feature type="region of interest" description="Disordered" evidence="1">
    <location>
        <begin position="131"/>
        <end position="189"/>
    </location>
</feature>
<feature type="signal peptide" evidence="2">
    <location>
        <begin position="1"/>
        <end position="19"/>
    </location>
</feature>
<feature type="compositionally biased region" description="Low complexity" evidence="1">
    <location>
        <begin position="153"/>
        <end position="168"/>
    </location>
</feature>
<feature type="compositionally biased region" description="Basic residues" evidence="1">
    <location>
        <begin position="238"/>
        <end position="252"/>
    </location>
</feature>
<feature type="region of interest" description="Disordered" evidence="1">
    <location>
        <begin position="211"/>
        <end position="296"/>
    </location>
</feature>
<protein>
    <submittedName>
        <fullName evidence="3">Uncharacterized protein</fullName>
    </submittedName>
</protein>
<evidence type="ECO:0000256" key="2">
    <source>
        <dbReference type="SAM" id="SignalP"/>
    </source>
</evidence>
<accession>A0ABR2YUZ1</accession>
<reference evidence="3 4" key="1">
    <citation type="journal article" date="2024" name="Nat. Commun.">
        <title>Phylogenomics reveals the evolutionary origins of lichenization in chlorophyte algae.</title>
        <authorList>
            <person name="Puginier C."/>
            <person name="Libourel C."/>
            <person name="Otte J."/>
            <person name="Skaloud P."/>
            <person name="Haon M."/>
            <person name="Grisel S."/>
            <person name="Petersen M."/>
            <person name="Berrin J.G."/>
            <person name="Delaux P.M."/>
            <person name="Dal Grande F."/>
            <person name="Keller J."/>
        </authorList>
    </citation>
    <scope>NUCLEOTIDE SEQUENCE [LARGE SCALE GENOMIC DNA]</scope>
    <source>
        <strain evidence="3 4">SAG 216-7</strain>
    </source>
</reference>
<name>A0ABR2YUZ1_9CHLO</name>
<sequence length="296" mass="31623">MAAPVIFSLLALLRRESVASVQSARVVAARFGMALQLQLLEEGRPLTLHATALAESIGVLRDSGDAQSMQLANSAVAAFQKAAGSAKIAKDAGPETQHAPADHTIDIHSSGQQQEQHASLLGRSLYRPPGSLANGSIAEEEGVSRSPSLGPPSRNSSTLSGRSSLASNPLLRSPTDFSTKISPLQRPSHARTLVEPVTMLESPLSTHSFILPGESDAISGQFSPGTPVSLQHDSSTGKQRHHKSKKHHKERPQRREALTAMSDAYGVSIEERPRSEFRKQPPQQDPDDDSDASGYL</sequence>
<dbReference type="Proteomes" id="UP001491310">
    <property type="component" value="Unassembled WGS sequence"/>
</dbReference>
<dbReference type="EMBL" id="JALJOT010000004">
    <property type="protein sequence ID" value="KAK9915682.1"/>
    <property type="molecule type" value="Genomic_DNA"/>
</dbReference>
<organism evidence="3 4">
    <name type="scientific">Coccomyxa subellipsoidea</name>
    <dbReference type="NCBI Taxonomy" id="248742"/>
    <lineage>
        <taxon>Eukaryota</taxon>
        <taxon>Viridiplantae</taxon>
        <taxon>Chlorophyta</taxon>
        <taxon>core chlorophytes</taxon>
        <taxon>Trebouxiophyceae</taxon>
        <taxon>Trebouxiophyceae incertae sedis</taxon>
        <taxon>Coccomyxaceae</taxon>
        <taxon>Coccomyxa</taxon>
    </lineage>
</organism>
<proteinExistence type="predicted"/>
<keyword evidence="4" id="KW-1185">Reference proteome</keyword>
<feature type="compositionally biased region" description="Acidic residues" evidence="1">
    <location>
        <begin position="285"/>
        <end position="296"/>
    </location>
</feature>
<keyword evidence="2" id="KW-0732">Signal</keyword>
<feature type="chain" id="PRO_5046701555" evidence="2">
    <location>
        <begin position="20"/>
        <end position="296"/>
    </location>
</feature>
<evidence type="ECO:0000256" key="1">
    <source>
        <dbReference type="SAM" id="MobiDB-lite"/>
    </source>
</evidence>
<evidence type="ECO:0000313" key="3">
    <source>
        <dbReference type="EMBL" id="KAK9915682.1"/>
    </source>
</evidence>
<feature type="compositionally biased region" description="Basic and acidic residues" evidence="1">
    <location>
        <begin position="269"/>
        <end position="279"/>
    </location>
</feature>
<feature type="compositionally biased region" description="Polar residues" evidence="1">
    <location>
        <begin position="218"/>
        <end position="237"/>
    </location>
</feature>
<evidence type="ECO:0000313" key="4">
    <source>
        <dbReference type="Proteomes" id="UP001491310"/>
    </source>
</evidence>
<comment type="caution">
    <text evidence="3">The sequence shown here is derived from an EMBL/GenBank/DDBJ whole genome shotgun (WGS) entry which is preliminary data.</text>
</comment>
<gene>
    <name evidence="3" type="ORF">WJX75_002632</name>
</gene>